<comment type="caution">
    <text evidence="2">The sequence shown here is derived from an EMBL/GenBank/DDBJ whole genome shotgun (WGS) entry which is preliminary data.</text>
</comment>
<keyword evidence="1" id="KW-0812">Transmembrane</keyword>
<reference evidence="2 3" key="1">
    <citation type="submission" date="2015-06" db="EMBL/GenBank/DDBJ databases">
        <title>Draft genome assembly of filamentous brackish cyanobacterium Limnoraphis robusta strain CS-951.</title>
        <authorList>
            <person name="Willis A."/>
            <person name="Parks M."/>
            <person name="Burford M.A."/>
        </authorList>
    </citation>
    <scope>NUCLEOTIDE SEQUENCE [LARGE SCALE GENOMIC DNA]</scope>
    <source>
        <strain evidence="2 3">CS-951</strain>
    </source>
</reference>
<feature type="transmembrane region" description="Helical" evidence="1">
    <location>
        <begin position="84"/>
        <end position="108"/>
    </location>
</feature>
<evidence type="ECO:0000313" key="3">
    <source>
        <dbReference type="Proteomes" id="UP000033607"/>
    </source>
</evidence>
<dbReference type="EMBL" id="LATL02000327">
    <property type="protein sequence ID" value="KKD36940.1"/>
    <property type="molecule type" value="Genomic_DNA"/>
</dbReference>
<accession>A0A0F5YFD1</accession>
<sequence>MSMFKEKGSDLNDQETYPCPVCRCGHLSNMALMDAFSCDVCRHIFTIHPERQLLKMVDREPPITWRWNGQNWRGEHIGNLELSWFYWLAALAIVIFPPTLIGLSAVLFPPISSGFWALFPFIWTAIAFLSHLFLVLWLMAEAYQFPLILYLRTRWQQFRS</sequence>
<proteinExistence type="predicted"/>
<dbReference type="AlphaFoldDB" id="A0A0F5YFD1"/>
<keyword evidence="1" id="KW-0472">Membrane</keyword>
<name>A0A0F5YFD1_9CYAN</name>
<keyword evidence="1" id="KW-1133">Transmembrane helix</keyword>
<feature type="transmembrane region" description="Helical" evidence="1">
    <location>
        <begin position="115"/>
        <end position="140"/>
    </location>
</feature>
<protein>
    <submittedName>
        <fullName evidence="2">Uncharacterized protein</fullName>
    </submittedName>
</protein>
<gene>
    <name evidence="2" type="ORF">WN50_17000</name>
</gene>
<evidence type="ECO:0000313" key="2">
    <source>
        <dbReference type="EMBL" id="KKD36940.1"/>
    </source>
</evidence>
<organism evidence="2 3">
    <name type="scientific">Limnoraphis robusta CS-951</name>
    <dbReference type="NCBI Taxonomy" id="1637645"/>
    <lineage>
        <taxon>Bacteria</taxon>
        <taxon>Bacillati</taxon>
        <taxon>Cyanobacteriota</taxon>
        <taxon>Cyanophyceae</taxon>
        <taxon>Oscillatoriophycideae</taxon>
        <taxon>Oscillatoriales</taxon>
        <taxon>Sirenicapillariaceae</taxon>
        <taxon>Limnoraphis</taxon>
    </lineage>
</organism>
<evidence type="ECO:0000256" key="1">
    <source>
        <dbReference type="SAM" id="Phobius"/>
    </source>
</evidence>
<dbReference type="Proteomes" id="UP000033607">
    <property type="component" value="Unassembled WGS sequence"/>
</dbReference>